<proteinExistence type="predicted"/>
<dbReference type="Proteomes" id="UP000235371">
    <property type="component" value="Unassembled WGS sequence"/>
</dbReference>
<organism evidence="2 3">
    <name type="scientific">Hyaloscypha bicolor E</name>
    <dbReference type="NCBI Taxonomy" id="1095630"/>
    <lineage>
        <taxon>Eukaryota</taxon>
        <taxon>Fungi</taxon>
        <taxon>Dikarya</taxon>
        <taxon>Ascomycota</taxon>
        <taxon>Pezizomycotina</taxon>
        <taxon>Leotiomycetes</taxon>
        <taxon>Helotiales</taxon>
        <taxon>Hyaloscyphaceae</taxon>
        <taxon>Hyaloscypha</taxon>
        <taxon>Hyaloscypha bicolor</taxon>
    </lineage>
</organism>
<accession>A0A2J6TEF4</accession>
<gene>
    <name evidence="2" type="ORF">K444DRAFT_611667</name>
</gene>
<dbReference type="OrthoDB" id="10663455at2759"/>
<reference evidence="2 3" key="1">
    <citation type="submission" date="2016-04" db="EMBL/GenBank/DDBJ databases">
        <title>A degradative enzymes factory behind the ericoid mycorrhizal symbiosis.</title>
        <authorList>
            <consortium name="DOE Joint Genome Institute"/>
            <person name="Martino E."/>
            <person name="Morin E."/>
            <person name="Grelet G."/>
            <person name="Kuo A."/>
            <person name="Kohler A."/>
            <person name="Daghino S."/>
            <person name="Barry K."/>
            <person name="Choi C."/>
            <person name="Cichocki N."/>
            <person name="Clum A."/>
            <person name="Copeland A."/>
            <person name="Hainaut M."/>
            <person name="Haridas S."/>
            <person name="Labutti K."/>
            <person name="Lindquist E."/>
            <person name="Lipzen A."/>
            <person name="Khouja H.-R."/>
            <person name="Murat C."/>
            <person name="Ohm R."/>
            <person name="Olson A."/>
            <person name="Spatafora J."/>
            <person name="Veneault-Fourrey C."/>
            <person name="Henrissat B."/>
            <person name="Grigoriev I."/>
            <person name="Martin F."/>
            <person name="Perotto S."/>
        </authorList>
    </citation>
    <scope>NUCLEOTIDE SEQUENCE [LARGE SCALE GENOMIC DNA]</scope>
    <source>
        <strain evidence="2 3">E</strain>
    </source>
</reference>
<evidence type="ECO:0000313" key="2">
    <source>
        <dbReference type="EMBL" id="PMD61415.1"/>
    </source>
</evidence>
<feature type="region of interest" description="Disordered" evidence="1">
    <location>
        <begin position="1"/>
        <end position="36"/>
    </location>
</feature>
<dbReference type="GeneID" id="36588066"/>
<keyword evidence="3" id="KW-1185">Reference proteome</keyword>
<feature type="region of interest" description="Disordered" evidence="1">
    <location>
        <begin position="51"/>
        <end position="74"/>
    </location>
</feature>
<evidence type="ECO:0000313" key="3">
    <source>
        <dbReference type="Proteomes" id="UP000235371"/>
    </source>
</evidence>
<dbReference type="AlphaFoldDB" id="A0A2J6TEF4"/>
<feature type="compositionally biased region" description="Basic residues" evidence="1">
    <location>
        <begin position="1"/>
        <end position="17"/>
    </location>
</feature>
<dbReference type="EMBL" id="KZ613786">
    <property type="protein sequence ID" value="PMD61415.1"/>
    <property type="molecule type" value="Genomic_DNA"/>
</dbReference>
<evidence type="ECO:0000256" key="1">
    <source>
        <dbReference type="SAM" id="MobiDB-lite"/>
    </source>
</evidence>
<protein>
    <submittedName>
        <fullName evidence="2">Uncharacterized protein</fullName>
    </submittedName>
</protein>
<dbReference type="InParanoid" id="A0A2J6TEF4"/>
<sequence length="91" mass="10103">MMAIGKRSHAPGPHTKRYNTTPVLAPEMRATTNGPDCQTFLRRWNLADPTTAAEPGIRAPERQKKSLRNLTPPNKIRAVWPEQCSSLSAPL</sequence>
<name>A0A2J6TEF4_9HELO</name>
<dbReference type="RefSeq" id="XP_024738319.1">
    <property type="nucleotide sequence ID" value="XM_024879989.1"/>
</dbReference>